<accession>A0AAE0EM93</accession>
<gene>
    <name evidence="1" type="ORF">CYMTET_56744</name>
</gene>
<dbReference type="Proteomes" id="UP001190700">
    <property type="component" value="Unassembled WGS sequence"/>
</dbReference>
<reference evidence="1 2" key="1">
    <citation type="journal article" date="2015" name="Genome Biol. Evol.">
        <title>Comparative Genomics of a Bacterivorous Green Alga Reveals Evolutionary Causalities and Consequences of Phago-Mixotrophic Mode of Nutrition.</title>
        <authorList>
            <person name="Burns J.A."/>
            <person name="Paasch A."/>
            <person name="Narechania A."/>
            <person name="Kim E."/>
        </authorList>
    </citation>
    <scope>NUCLEOTIDE SEQUENCE [LARGE SCALE GENOMIC DNA]</scope>
    <source>
        <strain evidence="1 2">PLY_AMNH</strain>
    </source>
</reference>
<evidence type="ECO:0000313" key="1">
    <source>
        <dbReference type="EMBL" id="KAK3232927.1"/>
    </source>
</evidence>
<dbReference type="EMBL" id="LGRX02035849">
    <property type="protein sequence ID" value="KAK3232927.1"/>
    <property type="molecule type" value="Genomic_DNA"/>
</dbReference>
<evidence type="ECO:0000313" key="2">
    <source>
        <dbReference type="Proteomes" id="UP001190700"/>
    </source>
</evidence>
<sequence length="101" mass="11171">MNLMDTSAIAIFWRCACSCTSKSHGVKELRGMAAHFSHNIVNVKLLLHSSQEKNDLVQTRPPKDNDTRNDIPCGDGAVHSSSLLGSVCNMCVYLLKQLLRK</sequence>
<keyword evidence="2" id="KW-1185">Reference proteome</keyword>
<name>A0AAE0EM93_9CHLO</name>
<protein>
    <submittedName>
        <fullName evidence="1">Uncharacterized protein</fullName>
    </submittedName>
</protein>
<dbReference type="AlphaFoldDB" id="A0AAE0EM93"/>
<proteinExistence type="predicted"/>
<comment type="caution">
    <text evidence="1">The sequence shown here is derived from an EMBL/GenBank/DDBJ whole genome shotgun (WGS) entry which is preliminary data.</text>
</comment>
<organism evidence="1 2">
    <name type="scientific">Cymbomonas tetramitiformis</name>
    <dbReference type="NCBI Taxonomy" id="36881"/>
    <lineage>
        <taxon>Eukaryota</taxon>
        <taxon>Viridiplantae</taxon>
        <taxon>Chlorophyta</taxon>
        <taxon>Pyramimonadophyceae</taxon>
        <taxon>Pyramimonadales</taxon>
        <taxon>Pyramimonadaceae</taxon>
        <taxon>Cymbomonas</taxon>
    </lineage>
</organism>